<gene>
    <name evidence="3" type="ORF">QBC36DRAFT_292669</name>
</gene>
<evidence type="ECO:0000313" key="3">
    <source>
        <dbReference type="EMBL" id="KAK4174202.1"/>
    </source>
</evidence>
<feature type="compositionally biased region" description="Polar residues" evidence="1">
    <location>
        <begin position="82"/>
        <end position="94"/>
    </location>
</feature>
<comment type="caution">
    <text evidence="3">The sequence shown here is derived from an EMBL/GenBank/DDBJ whole genome shotgun (WGS) entry which is preliminary data.</text>
</comment>
<dbReference type="EMBL" id="MU866295">
    <property type="protein sequence ID" value="KAK4174202.1"/>
    <property type="molecule type" value="Genomic_DNA"/>
</dbReference>
<feature type="compositionally biased region" description="Low complexity" evidence="1">
    <location>
        <begin position="95"/>
        <end position="106"/>
    </location>
</feature>
<reference evidence="3" key="2">
    <citation type="submission" date="2023-05" db="EMBL/GenBank/DDBJ databases">
        <authorList>
            <consortium name="Lawrence Berkeley National Laboratory"/>
            <person name="Steindorff A."/>
            <person name="Hensen N."/>
            <person name="Bonometti L."/>
            <person name="Westerberg I."/>
            <person name="Brannstrom I.O."/>
            <person name="Guillou S."/>
            <person name="Cros-Aarteil S."/>
            <person name="Calhoun S."/>
            <person name="Haridas S."/>
            <person name="Kuo A."/>
            <person name="Mondo S."/>
            <person name="Pangilinan J."/>
            <person name="Riley R."/>
            <person name="Labutti K."/>
            <person name="Andreopoulos B."/>
            <person name="Lipzen A."/>
            <person name="Chen C."/>
            <person name="Yanf M."/>
            <person name="Daum C."/>
            <person name="Ng V."/>
            <person name="Clum A."/>
            <person name="Ohm R."/>
            <person name="Martin F."/>
            <person name="Silar P."/>
            <person name="Natvig D."/>
            <person name="Lalanne C."/>
            <person name="Gautier V."/>
            <person name="Ament-Velasquez S.L."/>
            <person name="Kruys A."/>
            <person name="Hutchinson M.I."/>
            <person name="Powell A.J."/>
            <person name="Barry K."/>
            <person name="Miller A.N."/>
            <person name="Grigoriev I.V."/>
            <person name="Debuchy R."/>
            <person name="Gladieux P."/>
            <person name="Thoren M.H."/>
            <person name="Johannesson H."/>
        </authorList>
    </citation>
    <scope>NUCLEOTIDE SEQUENCE</scope>
    <source>
        <strain evidence="3">CBS 892.96</strain>
    </source>
</reference>
<evidence type="ECO:0000256" key="1">
    <source>
        <dbReference type="SAM" id="MobiDB-lite"/>
    </source>
</evidence>
<name>A0AAN7A6J3_9PEZI</name>
<reference evidence="3" key="1">
    <citation type="journal article" date="2023" name="Mol. Phylogenet. Evol.">
        <title>Genome-scale phylogeny and comparative genomics of the fungal order Sordariales.</title>
        <authorList>
            <person name="Hensen N."/>
            <person name="Bonometti L."/>
            <person name="Westerberg I."/>
            <person name="Brannstrom I.O."/>
            <person name="Guillou S."/>
            <person name="Cros-Aarteil S."/>
            <person name="Calhoun S."/>
            <person name="Haridas S."/>
            <person name="Kuo A."/>
            <person name="Mondo S."/>
            <person name="Pangilinan J."/>
            <person name="Riley R."/>
            <person name="LaButti K."/>
            <person name="Andreopoulos B."/>
            <person name="Lipzen A."/>
            <person name="Chen C."/>
            <person name="Yan M."/>
            <person name="Daum C."/>
            <person name="Ng V."/>
            <person name="Clum A."/>
            <person name="Steindorff A."/>
            <person name="Ohm R.A."/>
            <person name="Martin F."/>
            <person name="Silar P."/>
            <person name="Natvig D.O."/>
            <person name="Lalanne C."/>
            <person name="Gautier V."/>
            <person name="Ament-Velasquez S.L."/>
            <person name="Kruys A."/>
            <person name="Hutchinson M.I."/>
            <person name="Powell A.J."/>
            <person name="Barry K."/>
            <person name="Miller A.N."/>
            <person name="Grigoriev I.V."/>
            <person name="Debuchy R."/>
            <person name="Gladieux P."/>
            <person name="Hiltunen Thoren M."/>
            <person name="Johannesson H."/>
        </authorList>
    </citation>
    <scope>NUCLEOTIDE SEQUENCE</scope>
    <source>
        <strain evidence="3">CBS 892.96</strain>
    </source>
</reference>
<feature type="chain" id="PRO_5042991492" evidence="2">
    <location>
        <begin position="23"/>
        <end position="234"/>
    </location>
</feature>
<sequence length="234" mass="25046">MITTTFLIPKIFLLLLAPLVHTQSPPITFTRTLFLDNFTTYTSPPSTSISSPPKPPFASAPSPHPNNKESGPPSGFSAPISGVTTATGPQQVRLTSPSPSTAKTPSGMSSTAAKPQEGPCDEFVGIGNTVPGFTRTPGQFHTIAVEIDRTNPSGNWREETLSWWVDGKKTFEVNDERAWTAVTRGKKFIILNLAVGGDFPDNIANEGGRKTPTTETRGGLGAKIEVRYVAVYST</sequence>
<dbReference type="Gene3D" id="2.60.120.200">
    <property type="match status" value="1"/>
</dbReference>
<evidence type="ECO:0000256" key="2">
    <source>
        <dbReference type="SAM" id="SignalP"/>
    </source>
</evidence>
<dbReference type="InterPro" id="IPR013320">
    <property type="entry name" value="ConA-like_dom_sf"/>
</dbReference>
<feature type="signal peptide" evidence="2">
    <location>
        <begin position="1"/>
        <end position="22"/>
    </location>
</feature>
<dbReference type="AlphaFoldDB" id="A0AAN7A6J3"/>
<keyword evidence="4" id="KW-1185">Reference proteome</keyword>
<dbReference type="Proteomes" id="UP001302321">
    <property type="component" value="Unassembled WGS sequence"/>
</dbReference>
<accession>A0AAN7A6J3</accession>
<proteinExistence type="predicted"/>
<keyword evidence="2" id="KW-0732">Signal</keyword>
<protein>
    <submittedName>
        <fullName evidence="3">Uncharacterized protein</fullName>
    </submittedName>
</protein>
<feature type="compositionally biased region" description="Pro residues" evidence="1">
    <location>
        <begin position="52"/>
        <end position="64"/>
    </location>
</feature>
<organism evidence="3 4">
    <name type="scientific">Triangularia setosa</name>
    <dbReference type="NCBI Taxonomy" id="2587417"/>
    <lineage>
        <taxon>Eukaryota</taxon>
        <taxon>Fungi</taxon>
        <taxon>Dikarya</taxon>
        <taxon>Ascomycota</taxon>
        <taxon>Pezizomycotina</taxon>
        <taxon>Sordariomycetes</taxon>
        <taxon>Sordariomycetidae</taxon>
        <taxon>Sordariales</taxon>
        <taxon>Podosporaceae</taxon>
        <taxon>Triangularia</taxon>
    </lineage>
</organism>
<dbReference type="SUPFAM" id="SSF49899">
    <property type="entry name" value="Concanavalin A-like lectins/glucanases"/>
    <property type="match status" value="1"/>
</dbReference>
<evidence type="ECO:0000313" key="4">
    <source>
        <dbReference type="Proteomes" id="UP001302321"/>
    </source>
</evidence>
<feature type="region of interest" description="Disordered" evidence="1">
    <location>
        <begin position="44"/>
        <end position="117"/>
    </location>
</feature>